<proteinExistence type="predicted"/>
<evidence type="ECO:0000256" key="6">
    <source>
        <dbReference type="SAM" id="MobiDB-lite"/>
    </source>
</evidence>
<evidence type="ECO:0000313" key="9">
    <source>
        <dbReference type="EMBL" id="KAF2797913.1"/>
    </source>
</evidence>
<evidence type="ECO:0000256" key="4">
    <source>
        <dbReference type="ARBA" id="ARBA00023136"/>
    </source>
</evidence>
<dbReference type="InterPro" id="IPR018617">
    <property type="entry name" value="Ima1_N"/>
</dbReference>
<dbReference type="OrthoDB" id="5966927at2759"/>
<feature type="region of interest" description="Disordered" evidence="6">
    <location>
        <begin position="463"/>
        <end position="487"/>
    </location>
</feature>
<reference evidence="9" key="1">
    <citation type="journal article" date="2020" name="Stud. Mycol.">
        <title>101 Dothideomycetes genomes: a test case for predicting lifestyles and emergence of pathogens.</title>
        <authorList>
            <person name="Haridas S."/>
            <person name="Albert R."/>
            <person name="Binder M."/>
            <person name="Bloem J."/>
            <person name="Labutti K."/>
            <person name="Salamov A."/>
            <person name="Andreopoulos B."/>
            <person name="Baker S."/>
            <person name="Barry K."/>
            <person name="Bills G."/>
            <person name="Bluhm B."/>
            <person name="Cannon C."/>
            <person name="Castanera R."/>
            <person name="Culley D."/>
            <person name="Daum C."/>
            <person name="Ezra D."/>
            <person name="Gonzalez J."/>
            <person name="Henrissat B."/>
            <person name="Kuo A."/>
            <person name="Liang C."/>
            <person name="Lipzen A."/>
            <person name="Lutzoni F."/>
            <person name="Magnuson J."/>
            <person name="Mondo S."/>
            <person name="Nolan M."/>
            <person name="Ohm R."/>
            <person name="Pangilinan J."/>
            <person name="Park H.-J."/>
            <person name="Ramirez L."/>
            <person name="Alfaro M."/>
            <person name="Sun H."/>
            <person name="Tritt A."/>
            <person name="Yoshinaga Y."/>
            <person name="Zwiers L.-H."/>
            <person name="Turgeon B."/>
            <person name="Goodwin S."/>
            <person name="Spatafora J."/>
            <person name="Crous P."/>
            <person name="Grigoriev I."/>
        </authorList>
    </citation>
    <scope>NUCLEOTIDE SEQUENCE</scope>
    <source>
        <strain evidence="9">CBS 109.77</strain>
    </source>
</reference>
<accession>A0A6A6XP41</accession>
<dbReference type="Pfam" id="PF09779">
    <property type="entry name" value="Ima1_N"/>
    <property type="match status" value="1"/>
</dbReference>
<dbReference type="GO" id="GO:0034506">
    <property type="term" value="C:chromosome, centromeric core domain"/>
    <property type="evidence" value="ECO:0007669"/>
    <property type="project" value="TreeGrafter"/>
</dbReference>
<protein>
    <recommendedName>
        <fullName evidence="8">Ima1 N-terminal domain-containing protein</fullName>
    </recommendedName>
</protein>
<dbReference type="PANTHER" id="PTHR28538">
    <property type="entry name" value="INTEGRAL INNER NUCLEAR MEMBRANE PROTEIN IMA1"/>
    <property type="match status" value="1"/>
</dbReference>
<feature type="region of interest" description="Disordered" evidence="6">
    <location>
        <begin position="396"/>
        <end position="421"/>
    </location>
</feature>
<evidence type="ECO:0000259" key="8">
    <source>
        <dbReference type="Pfam" id="PF09779"/>
    </source>
</evidence>
<evidence type="ECO:0000256" key="5">
    <source>
        <dbReference type="ARBA" id="ARBA00023242"/>
    </source>
</evidence>
<name>A0A6A6XP41_9PLEO</name>
<dbReference type="GO" id="GO:0034992">
    <property type="term" value="C:microtubule organizing center attachment site"/>
    <property type="evidence" value="ECO:0007669"/>
    <property type="project" value="TreeGrafter"/>
</dbReference>
<dbReference type="GO" id="GO:0005637">
    <property type="term" value="C:nuclear inner membrane"/>
    <property type="evidence" value="ECO:0007669"/>
    <property type="project" value="UniProtKB-SubCell"/>
</dbReference>
<feature type="region of interest" description="Disordered" evidence="6">
    <location>
        <begin position="348"/>
        <end position="377"/>
    </location>
</feature>
<organism evidence="9 10">
    <name type="scientific">Melanomma pulvis-pyrius CBS 109.77</name>
    <dbReference type="NCBI Taxonomy" id="1314802"/>
    <lineage>
        <taxon>Eukaryota</taxon>
        <taxon>Fungi</taxon>
        <taxon>Dikarya</taxon>
        <taxon>Ascomycota</taxon>
        <taxon>Pezizomycotina</taxon>
        <taxon>Dothideomycetes</taxon>
        <taxon>Pleosporomycetidae</taxon>
        <taxon>Pleosporales</taxon>
        <taxon>Melanommataceae</taxon>
        <taxon>Melanomma</taxon>
    </lineage>
</organism>
<keyword evidence="3 7" id="KW-1133">Transmembrane helix</keyword>
<dbReference type="AlphaFoldDB" id="A0A6A6XP41"/>
<keyword evidence="10" id="KW-1185">Reference proteome</keyword>
<gene>
    <name evidence="9" type="ORF">K505DRAFT_268570</name>
</gene>
<keyword evidence="2 7" id="KW-0812">Transmembrane</keyword>
<evidence type="ECO:0000256" key="2">
    <source>
        <dbReference type="ARBA" id="ARBA00022692"/>
    </source>
</evidence>
<sequence>MPRLIPRRRAHLRCHYCGDSSRNPHPGTLPRSFFCPHCEAVNHLDEYGEITDPPAQATAPAPNLQYARSSRSPTPVMAPAESPFCNTCQRNQMLVQNMMAEYIPDDDDPQYNKFVASADSYRAELEQRYPQVCDSCIGPVREQIRAAGYAAKADHFRRILELSKKNAANFYTRRQVWTLRVISLAKWTYFLSILIGLVWHTFGVMVALDPYAQRGEFFSWKVCLSQAFTTRRVEQWCFNSSLIRSLVQRAIIADLLTIWWNPKLEQKTVRFGGRMRHLVPLWTIRIVVIGVRYTSLHYRPEDFLGNDDILQSLHLQHGVMLVVLVLSALITWNTVRIEYQSTASFMKPIEPHLPSTPNSAPGSAEKQRQYQPVRPDHSTFDTMAQSFTSSFSIDKFGESPQRGIPPSPTLSTTSTRSYATNLSTPYMRRSIKEEDDDMEWTPTVKKFSTQTPEILPPMFGEPLSEPVSPAPKQSHSIFSKPDPNPFRHKVPAAPRPTIRQDPWKAGVWAPALPESKENFFKKMMDSQVSPTTRENLSNMTVPKNVKRDAALFRQPQLKYDDYGTPKVTGLEDTFNDLFSK</sequence>
<comment type="subcellular location">
    <subcellularLocation>
        <location evidence="1">Nucleus inner membrane</location>
        <topology evidence="1">Multi-pass membrane protein</topology>
    </subcellularLocation>
</comment>
<dbReference type="GO" id="GO:0071765">
    <property type="term" value="P:nuclear inner membrane organization"/>
    <property type="evidence" value="ECO:0007669"/>
    <property type="project" value="InterPro"/>
</dbReference>
<dbReference type="EMBL" id="MU001795">
    <property type="protein sequence ID" value="KAF2797913.1"/>
    <property type="molecule type" value="Genomic_DNA"/>
</dbReference>
<evidence type="ECO:0000313" key="10">
    <source>
        <dbReference type="Proteomes" id="UP000799757"/>
    </source>
</evidence>
<feature type="transmembrane region" description="Helical" evidence="7">
    <location>
        <begin position="187"/>
        <end position="208"/>
    </location>
</feature>
<keyword evidence="5" id="KW-0539">Nucleus</keyword>
<feature type="domain" description="Ima1 N-terminal" evidence="8">
    <location>
        <begin position="12"/>
        <end position="136"/>
    </location>
</feature>
<dbReference type="GO" id="GO:0044732">
    <property type="term" value="C:mitotic spindle pole body"/>
    <property type="evidence" value="ECO:0007669"/>
    <property type="project" value="TreeGrafter"/>
</dbReference>
<evidence type="ECO:0000256" key="1">
    <source>
        <dbReference type="ARBA" id="ARBA00004473"/>
    </source>
</evidence>
<dbReference type="PANTHER" id="PTHR28538:SF1">
    <property type="entry name" value="INTEGRAL INNER NUCLEAR MEMBRANE PROTEIN IMA1"/>
    <property type="match status" value="1"/>
</dbReference>
<evidence type="ECO:0000256" key="3">
    <source>
        <dbReference type="ARBA" id="ARBA00022989"/>
    </source>
</evidence>
<dbReference type="InterPro" id="IPR042321">
    <property type="entry name" value="Ima1"/>
</dbReference>
<evidence type="ECO:0000256" key="7">
    <source>
        <dbReference type="SAM" id="Phobius"/>
    </source>
</evidence>
<dbReference type="Proteomes" id="UP000799757">
    <property type="component" value="Unassembled WGS sequence"/>
</dbReference>
<keyword evidence="4 7" id="KW-0472">Membrane</keyword>